<organism evidence="3 5">
    <name type="scientific">Ostreococcus tauri</name>
    <name type="common">Marine green alga</name>
    <dbReference type="NCBI Taxonomy" id="70448"/>
    <lineage>
        <taxon>Eukaryota</taxon>
        <taxon>Viridiplantae</taxon>
        <taxon>Chlorophyta</taxon>
        <taxon>Mamiellophyceae</taxon>
        <taxon>Mamiellales</taxon>
        <taxon>Bathycoccaceae</taxon>
        <taxon>Ostreococcus</taxon>
    </lineage>
</organism>
<keyword evidence="2" id="KW-0342">GTP-binding</keyword>
<dbReference type="OrthoDB" id="193238at2759"/>
<keyword evidence="5" id="KW-1185">Reference proteome</keyword>
<dbReference type="EMBL" id="CAID01000006">
    <property type="protein sequence ID" value="CEF98376.1"/>
    <property type="molecule type" value="Genomic_DNA"/>
</dbReference>
<dbReference type="GO" id="GO:0005525">
    <property type="term" value="F:GTP binding"/>
    <property type="evidence" value="ECO:0007669"/>
    <property type="project" value="UniProtKB-KW"/>
</dbReference>
<dbReference type="PANTHER" id="PTHR34784:SF1">
    <property type="entry name" value="50S RIBOSOMAL PROTEIN L34"/>
    <property type="match status" value="1"/>
</dbReference>
<evidence type="ECO:0000313" key="5">
    <source>
        <dbReference type="Proteomes" id="UP000009170"/>
    </source>
</evidence>
<proteinExistence type="predicted"/>
<accession>A0A454XVC5</accession>
<reference evidence="3" key="2">
    <citation type="journal article" date="2014" name="BMC Genomics">
        <title>An improved genome of the model marine alga Ostreococcus tauri unfolds by assessing Illumina de novo assemblies.</title>
        <authorList>
            <person name="Blanc-Mathieu R."/>
            <person name="Verhelst B."/>
            <person name="Derelle E."/>
            <person name="Rombauts S."/>
            <person name="Bouget F.Y."/>
            <person name="Carre I."/>
            <person name="Chateau A."/>
            <person name="Eyre-Walker A."/>
            <person name="Grimsley N."/>
            <person name="Moreau H."/>
            <person name="Piegu B."/>
            <person name="Rivals E."/>
            <person name="Schackwitz W."/>
            <person name="Van de Peer Y."/>
            <person name="Piganeau G."/>
        </authorList>
    </citation>
    <scope>NUCLEOTIDE SEQUENCE</scope>
    <source>
        <strain evidence="3">RCC4221</strain>
    </source>
</reference>
<dbReference type="Gene3D" id="3.30.1330.20">
    <property type="entry name" value="Tubulin/FtsZ, C-terminal domain"/>
    <property type="match status" value="1"/>
</dbReference>
<accession>A0A1Y5IFT9</accession>
<dbReference type="FunCoup" id="A0A090M2H5">
    <property type="interactions" value="26"/>
</dbReference>
<reference evidence="4" key="3">
    <citation type="submission" date="2017-04" db="EMBL/GenBank/DDBJ databases">
        <title>Population genomics of picophytoplankton unveils novel chromosome hypervariability.</title>
        <authorList>
            <consortium name="DOE Joint Genome Institute"/>
            <person name="Blanc-Mathieu R."/>
            <person name="Krasovec M."/>
            <person name="Hebrard M."/>
            <person name="Yau S."/>
            <person name="Desgranges E."/>
            <person name="Martin J."/>
            <person name="Schackwitz W."/>
            <person name="Kuo A."/>
            <person name="Salin G."/>
            <person name="Donnadieu C."/>
            <person name="Desdevises Y."/>
            <person name="Sanchez-Ferandin S."/>
            <person name="Moreau H."/>
            <person name="Rivals E."/>
            <person name="Grigoriev I.V."/>
            <person name="Grimsley N."/>
            <person name="Eyre-Walker A."/>
            <person name="Piganeau G."/>
        </authorList>
    </citation>
    <scope>NUCLEOTIDE SEQUENCE [LARGE SCALE GENOMIC DNA]</scope>
    <source>
        <strain evidence="4">RCC 1115</strain>
    </source>
</reference>
<evidence type="ECO:0000313" key="4">
    <source>
        <dbReference type="EMBL" id="OUS48440.1"/>
    </source>
</evidence>
<evidence type="ECO:0000256" key="1">
    <source>
        <dbReference type="ARBA" id="ARBA00022741"/>
    </source>
</evidence>
<dbReference type="AlphaFoldDB" id="A0A090M2H5"/>
<evidence type="ECO:0000313" key="3">
    <source>
        <dbReference type="EMBL" id="CEF98376.1"/>
    </source>
</evidence>
<keyword evidence="1" id="KW-0547">Nucleotide-binding</keyword>
<evidence type="ECO:0000256" key="2">
    <source>
        <dbReference type="ARBA" id="ARBA00023134"/>
    </source>
</evidence>
<dbReference type="InterPro" id="IPR037103">
    <property type="entry name" value="Tubulin/FtsZ-like_C"/>
</dbReference>
<dbReference type="EMBL" id="KZ155774">
    <property type="protein sequence ID" value="OUS48440.1"/>
    <property type="molecule type" value="Genomic_DNA"/>
</dbReference>
<dbReference type="NCBIfam" id="TIGR02058">
    <property type="entry name" value="lin0512_fam"/>
    <property type="match status" value="1"/>
</dbReference>
<name>A0A090M2H5_OSTTA</name>
<dbReference type="InterPro" id="IPR011719">
    <property type="entry name" value="CHP02058"/>
</dbReference>
<dbReference type="Pfam" id="PF09585">
    <property type="entry name" value="Lin0512_fam"/>
    <property type="match status" value="1"/>
</dbReference>
<dbReference type="InParanoid" id="A0A090M2H5"/>
<sequence>MSSSSSSSSNRPTIEYDDGVRVYAPDGMESVLFSECGFGADQHGQDATKAALRACRNAIEFNSIPSIREIVPGGYEGMKIHVHLGVPRGASVDRDAVRDSFPYGEVLPVVVDDGGLRTRSWIAIPEQGDANDDFLVCVANVSVGY</sequence>
<protein>
    <submittedName>
        <fullName evidence="3">Uncharacterized protein</fullName>
    </submittedName>
</protein>
<dbReference type="Proteomes" id="UP000195557">
    <property type="component" value="Unassembled WGS sequence"/>
</dbReference>
<reference evidence="3 5" key="1">
    <citation type="journal article" date="2006" name="Proc. Natl. Acad. Sci. U.S.A.">
        <title>Genome analysis of the smallest free-living eukaryote Ostreococcus tauri unveils many unique features.</title>
        <authorList>
            <person name="Derelle E."/>
            <person name="Ferraz C."/>
            <person name="Rombauts S."/>
            <person name="Rouze P."/>
            <person name="Worden A.Z."/>
            <person name="Robbens S."/>
            <person name="Partensky F."/>
            <person name="Degroeve S."/>
            <person name="Echeynie S."/>
            <person name="Cooke R."/>
            <person name="Saeys Y."/>
            <person name="Wuyts J."/>
            <person name="Jabbari K."/>
            <person name="Bowler C."/>
            <person name="Panaud O."/>
            <person name="Piegu B."/>
            <person name="Ball S.G."/>
            <person name="Ral J.-P."/>
            <person name="Bouget F.-Y."/>
            <person name="Piganeau G."/>
            <person name="De Baets B."/>
            <person name="Picard A."/>
            <person name="Delseny M."/>
            <person name="Demaille J."/>
            <person name="Van de Peer Y."/>
            <person name="Moreau H."/>
        </authorList>
    </citation>
    <scope>NUCLEOTIDE SEQUENCE [LARGE SCALE GENOMIC DNA]</scope>
    <source>
        <strain evidence="3 5">OTTH0595</strain>
    </source>
</reference>
<accession>A0A090M2H5</accession>
<dbReference type="PANTHER" id="PTHR34784">
    <property type="entry name" value="50S RIBOSOMAL PROTEIN L34"/>
    <property type="match status" value="1"/>
</dbReference>
<gene>
    <name evidence="4" type="ORF">BE221DRAFT_189740</name>
    <name evidence="3" type="ORF">OT_ostta06g02510</name>
</gene>
<dbReference type="Proteomes" id="UP000009170">
    <property type="component" value="Unassembled WGS sequence"/>
</dbReference>